<dbReference type="PROSITE" id="PS00455">
    <property type="entry name" value="AMP_BINDING"/>
    <property type="match status" value="1"/>
</dbReference>
<dbReference type="GO" id="GO:0005737">
    <property type="term" value="C:cytoplasm"/>
    <property type="evidence" value="ECO:0007669"/>
    <property type="project" value="TreeGrafter"/>
</dbReference>
<accession>A0A1U7N336</accession>
<dbReference type="Gene3D" id="3.30.559.30">
    <property type="entry name" value="Nonribosomal peptide synthetase, condensation domain"/>
    <property type="match status" value="1"/>
</dbReference>
<feature type="compositionally biased region" description="Basic residues" evidence="7">
    <location>
        <begin position="1158"/>
        <end position="1176"/>
    </location>
</feature>
<dbReference type="PRINTS" id="PR00154">
    <property type="entry name" value="AMPBINDING"/>
</dbReference>
<dbReference type="PROSITE" id="PS50075">
    <property type="entry name" value="CARRIER"/>
    <property type="match status" value="1"/>
</dbReference>
<dbReference type="Pfam" id="PF13193">
    <property type="entry name" value="AMP-binding_C"/>
    <property type="match status" value="1"/>
</dbReference>
<dbReference type="GO" id="GO:0031177">
    <property type="term" value="F:phosphopantetheine binding"/>
    <property type="evidence" value="ECO:0007669"/>
    <property type="project" value="InterPro"/>
</dbReference>
<dbReference type="SUPFAM" id="SSF56801">
    <property type="entry name" value="Acetyl-CoA synthetase-like"/>
    <property type="match status" value="1"/>
</dbReference>
<dbReference type="PANTHER" id="PTHR45527:SF10">
    <property type="entry name" value="PYOCHELIN SYNTHASE PCHF"/>
    <property type="match status" value="1"/>
</dbReference>
<reference evidence="9 10" key="1">
    <citation type="submission" date="2016-10" db="EMBL/GenBank/DDBJ databases">
        <title>Comparative genomics uncovers the prolific and rare metabolic potential of the cyanobacterial genus Moorea.</title>
        <authorList>
            <person name="Leao T."/>
            <person name="Castelao G."/>
            <person name="Korobeynikov A."/>
            <person name="Monroe E.A."/>
            <person name="Podell S."/>
            <person name="Glukhov E."/>
            <person name="Allen E."/>
            <person name="Gerwick W.H."/>
            <person name="Gerwick L."/>
        </authorList>
    </citation>
    <scope>NUCLEOTIDE SEQUENCE [LARGE SCALE GENOMIC DNA]</scope>
    <source>
        <strain evidence="9 10">PNG5-198</strain>
    </source>
</reference>
<dbReference type="FunFam" id="1.10.1200.10:FF:000005">
    <property type="entry name" value="Nonribosomal peptide synthetase 1"/>
    <property type="match status" value="1"/>
</dbReference>
<dbReference type="Gene3D" id="3.40.50.980">
    <property type="match status" value="2"/>
</dbReference>
<dbReference type="CDD" id="cd19535">
    <property type="entry name" value="Cyc_NRPS"/>
    <property type="match status" value="1"/>
</dbReference>
<dbReference type="FunFam" id="3.40.50.980:FF:000001">
    <property type="entry name" value="Non-ribosomal peptide synthetase"/>
    <property type="match status" value="1"/>
</dbReference>
<dbReference type="Proteomes" id="UP000186657">
    <property type="component" value="Unassembled WGS sequence"/>
</dbReference>
<dbReference type="GO" id="GO:0044550">
    <property type="term" value="P:secondary metabolite biosynthetic process"/>
    <property type="evidence" value="ECO:0007669"/>
    <property type="project" value="UniProtKB-ARBA"/>
</dbReference>
<dbReference type="Gene3D" id="3.30.559.10">
    <property type="entry name" value="Chloramphenicol acetyltransferase-like domain"/>
    <property type="match status" value="1"/>
</dbReference>
<evidence type="ECO:0000256" key="5">
    <source>
        <dbReference type="ARBA" id="ARBA00022553"/>
    </source>
</evidence>
<dbReference type="InterPro" id="IPR044894">
    <property type="entry name" value="TubC_N_sf"/>
</dbReference>
<dbReference type="GO" id="GO:0016874">
    <property type="term" value="F:ligase activity"/>
    <property type="evidence" value="ECO:0007669"/>
    <property type="project" value="UniProtKB-KW"/>
</dbReference>
<dbReference type="FunFam" id="2.30.38.10:FF:000001">
    <property type="entry name" value="Non-ribosomal peptide synthetase PvdI"/>
    <property type="match status" value="1"/>
</dbReference>
<feature type="region of interest" description="Disordered" evidence="7">
    <location>
        <begin position="1146"/>
        <end position="1176"/>
    </location>
</feature>
<evidence type="ECO:0000313" key="9">
    <source>
        <dbReference type="EMBL" id="OLT60321.1"/>
    </source>
</evidence>
<keyword evidence="6" id="KW-0436">Ligase</keyword>
<keyword evidence="10" id="KW-1185">Reference proteome</keyword>
<dbReference type="Pfam" id="PF00501">
    <property type="entry name" value="AMP-binding"/>
    <property type="match status" value="1"/>
</dbReference>
<dbReference type="InterPro" id="IPR001242">
    <property type="entry name" value="Condensation_dom"/>
</dbReference>
<evidence type="ECO:0000256" key="1">
    <source>
        <dbReference type="ARBA" id="ARBA00001957"/>
    </source>
</evidence>
<evidence type="ECO:0000256" key="4">
    <source>
        <dbReference type="ARBA" id="ARBA00022450"/>
    </source>
</evidence>
<keyword evidence="5" id="KW-0597">Phosphoprotein</keyword>
<dbReference type="PANTHER" id="PTHR45527">
    <property type="entry name" value="NONRIBOSOMAL PEPTIDE SYNTHETASE"/>
    <property type="match status" value="1"/>
</dbReference>
<evidence type="ECO:0000256" key="6">
    <source>
        <dbReference type="ARBA" id="ARBA00022598"/>
    </source>
</evidence>
<dbReference type="InterPro" id="IPR023213">
    <property type="entry name" value="CAT-like_dom_sf"/>
</dbReference>
<dbReference type="CDD" id="cd12114">
    <property type="entry name" value="A_NRPS_TlmIV_like"/>
    <property type="match status" value="1"/>
</dbReference>
<evidence type="ECO:0000259" key="8">
    <source>
        <dbReference type="PROSITE" id="PS50075"/>
    </source>
</evidence>
<dbReference type="FunFam" id="3.30.559.30:FF:000006">
    <property type="entry name" value="Yersiniabactin polyketide/non-ribosomal peptide synthetase"/>
    <property type="match status" value="1"/>
</dbReference>
<dbReference type="EMBL" id="MKZS01000001">
    <property type="protein sequence ID" value="OLT60321.1"/>
    <property type="molecule type" value="Genomic_DNA"/>
</dbReference>
<dbReference type="Pfam" id="PF00550">
    <property type="entry name" value="PP-binding"/>
    <property type="match status" value="1"/>
</dbReference>
<dbReference type="AlphaFoldDB" id="A0A1U7N336"/>
<dbReference type="InterPro" id="IPR045851">
    <property type="entry name" value="AMP-bd_C_sf"/>
</dbReference>
<comment type="caution">
    <text evidence="9">The sequence shown here is derived from an EMBL/GenBank/DDBJ whole genome shotgun (WGS) entry which is preliminary data.</text>
</comment>
<dbReference type="InterPro" id="IPR025110">
    <property type="entry name" value="AMP-bd_C"/>
</dbReference>
<dbReference type="InterPro" id="IPR020459">
    <property type="entry name" value="AMP-binding"/>
</dbReference>
<evidence type="ECO:0000313" key="10">
    <source>
        <dbReference type="Proteomes" id="UP000186657"/>
    </source>
</evidence>
<dbReference type="Pfam" id="PF00668">
    <property type="entry name" value="Condensation"/>
    <property type="match status" value="1"/>
</dbReference>
<dbReference type="Gene3D" id="2.30.38.10">
    <property type="entry name" value="Luciferase, Domain 3"/>
    <property type="match status" value="1"/>
</dbReference>
<dbReference type="InterPro" id="IPR057737">
    <property type="entry name" value="Condensation_MtbB-like"/>
</dbReference>
<name>A0A1U7N336_9CYAN</name>
<dbReference type="FunFam" id="3.30.300.30:FF:000010">
    <property type="entry name" value="Enterobactin synthetase component F"/>
    <property type="match status" value="1"/>
</dbReference>
<comment type="cofactor">
    <cofactor evidence="1">
        <name>pantetheine 4'-phosphate</name>
        <dbReference type="ChEBI" id="CHEBI:47942"/>
    </cofactor>
</comment>
<keyword evidence="4" id="KW-0596">Phosphopantetheine</keyword>
<dbReference type="RefSeq" id="WP_075900448.1">
    <property type="nucleotide sequence ID" value="NZ_MKZS01000001.1"/>
</dbReference>
<comment type="pathway">
    <text evidence="2">Siderophore biosynthesis.</text>
</comment>
<sequence>MKLTEILSQISSQNIKLWTEGDELKISAPKGTLTKEIRDLLSQNKLELVSLLRQKSSNITATSSWPTLIPAPEERYQPFPLNAIQQAYWIGRNGFFNLGNIATHVYIELDCENLNLERVNQAWRQLIEHNEMMRMVVLADGNQQILEQVPPYEIEVLDLSGESPQTIASELENIRNQMSHQVLPTNQWPLFDLRAARLNEQWCRLYIDIDMLILDGLSFYMLFEQWAQLYKEPESELPATEISFRDYVLAELALKDSPQYLRSQQYWFNRLDELPPAPEMPQAKITSAITNPRFKTHTAGLSTTNWQQLKHKARKADLSPSGVLLSAFAYILNYWSKSPKFTINLTIFNRLPLHPQVNELLGDFTSNILLAVDHSQAVPFISRAQKLQKLLWVDLEHRYINGVEVQRELHRRGRSQPMGVVFTSMLGFEYLVDERLGRRLGLDEFGEEVYKVGTTPQVWLDNVVAEKNGALIFNWYAVEALFPEGLIDKMFEAYCDLLQQLATSDEPWMETYFQLLPTAQLALQAQVNQTTQSLPEGLLHGLFVEKVKVQGQEIAVISPQKSLTYEELYQRSHQLGDGLRKLEVKPNELVAVVMEKGWEQVVGVLGILMSGGAYLPIDPALPQERQWYLLEQAEVKQVLTQTHLKQSLSWPEGINCWSVDSEELAVENPTPLEPVQTPEDLAYVIYTSGSTGLPKGVMIDHRGAVNTILDINQRFEVRASDRVLALANLNFDLSVYDIFGVLGAGGTIVMPPPEAAKDPACWIELIETHQVTLWNSVPPLMQMLVEHLFGTSRVPVEGLRVVMLSGDWLPVDLPEKIQSLWPNVQVMSLGGATEASIWSIGYKIEKVDPNWKSIPYGKPLLNQRFYVLNELMEARPVWVPGQLYIGGVGLAKGYWKNEEKTKASFITHPVTQERLYKTGDLGRYLPDGNIEFLGREDFQVKINGYRVELGEIEAALKQFPGMKEAIVTTIGDSEQNKRLIAYAVLKQQPITTENQIEEQDKISQLDQELNSCSQQLRKYLRQKLPEYMIPSKYVILEAFPLTANGKIDRKRLPEPQVETMTTTEYILPQTKIEQQIAAVWREVLQMEKVGIHDNLFDIGGNSVHAIRVHSKLQELLGIELKVVDLFTNPTVNSLSQYLDQIDRSSGTIKNRGDERSKKGIARKKRGNFRKSIRHKK</sequence>
<dbReference type="SMART" id="SM00823">
    <property type="entry name" value="PKS_PP"/>
    <property type="match status" value="1"/>
</dbReference>
<dbReference type="NCBIfam" id="TIGR01733">
    <property type="entry name" value="AA-adenyl-dom"/>
    <property type="match status" value="1"/>
</dbReference>
<comment type="similarity">
    <text evidence="3">Belongs to the ATP-dependent AMP-binding enzyme family.</text>
</comment>
<protein>
    <submittedName>
        <fullName evidence="9">Non-ribosomal peptide synthetase</fullName>
    </submittedName>
</protein>
<dbReference type="GO" id="GO:0008610">
    <property type="term" value="P:lipid biosynthetic process"/>
    <property type="evidence" value="ECO:0007669"/>
    <property type="project" value="UniProtKB-ARBA"/>
</dbReference>
<organism evidence="9 10">
    <name type="scientific">Moorena bouillonii PNG</name>
    <dbReference type="NCBI Taxonomy" id="568701"/>
    <lineage>
        <taxon>Bacteria</taxon>
        <taxon>Bacillati</taxon>
        <taxon>Cyanobacteriota</taxon>
        <taxon>Cyanophyceae</taxon>
        <taxon>Coleofasciculales</taxon>
        <taxon>Coleofasciculaceae</taxon>
        <taxon>Moorena</taxon>
    </lineage>
</organism>
<gene>
    <name evidence="9" type="ORF">BJP37_16100</name>
</gene>
<dbReference type="InterPro" id="IPR036736">
    <property type="entry name" value="ACP-like_sf"/>
</dbReference>
<dbReference type="Gene3D" id="1.10.1200.10">
    <property type="entry name" value="ACP-like"/>
    <property type="match status" value="1"/>
</dbReference>
<dbReference type="FunFam" id="3.30.559.10:FF:000023">
    <property type="entry name" value="Non-ribosomal peptide synthetase"/>
    <property type="match status" value="1"/>
</dbReference>
<dbReference type="Gene3D" id="1.10.10.1830">
    <property type="entry name" value="Non-ribosomal peptide synthase, adenylation domain"/>
    <property type="match status" value="1"/>
</dbReference>
<dbReference type="Pfam" id="PF18563">
    <property type="entry name" value="TubC_N"/>
    <property type="match status" value="1"/>
</dbReference>
<dbReference type="GO" id="GO:0043041">
    <property type="term" value="P:amino acid activation for nonribosomal peptide biosynthetic process"/>
    <property type="evidence" value="ECO:0007669"/>
    <property type="project" value="TreeGrafter"/>
</dbReference>
<evidence type="ECO:0000256" key="3">
    <source>
        <dbReference type="ARBA" id="ARBA00006432"/>
    </source>
</evidence>
<evidence type="ECO:0000256" key="7">
    <source>
        <dbReference type="SAM" id="MobiDB-lite"/>
    </source>
</evidence>
<dbReference type="InterPro" id="IPR009081">
    <property type="entry name" value="PP-bd_ACP"/>
</dbReference>
<dbReference type="SUPFAM" id="SSF47336">
    <property type="entry name" value="ACP-like"/>
    <property type="match status" value="1"/>
</dbReference>
<dbReference type="InterPro" id="IPR020806">
    <property type="entry name" value="PKS_PP-bd"/>
</dbReference>
<dbReference type="FunFam" id="3.40.50.12780:FF:000012">
    <property type="entry name" value="Non-ribosomal peptide synthetase"/>
    <property type="match status" value="1"/>
</dbReference>
<feature type="domain" description="Carrier" evidence="8">
    <location>
        <begin position="1067"/>
        <end position="1142"/>
    </location>
</feature>
<dbReference type="InterPro" id="IPR020845">
    <property type="entry name" value="AMP-binding_CS"/>
</dbReference>
<dbReference type="InterPro" id="IPR041464">
    <property type="entry name" value="TubC_N"/>
</dbReference>
<dbReference type="SUPFAM" id="SSF52777">
    <property type="entry name" value="CoA-dependent acyltransferases"/>
    <property type="match status" value="2"/>
</dbReference>
<dbReference type="Gene3D" id="3.30.300.30">
    <property type="match status" value="1"/>
</dbReference>
<proteinExistence type="inferred from homology"/>
<evidence type="ECO:0000256" key="2">
    <source>
        <dbReference type="ARBA" id="ARBA00004924"/>
    </source>
</evidence>
<dbReference type="InterPro" id="IPR000873">
    <property type="entry name" value="AMP-dep_synth/lig_dom"/>
</dbReference>
<dbReference type="InterPro" id="IPR010071">
    <property type="entry name" value="AA_adenyl_dom"/>
</dbReference>